<dbReference type="PANTHER" id="PTHR13097:SF7">
    <property type="entry name" value="GENERAL TRANSCRIPTION FACTOR IIE SUBUNIT 1"/>
    <property type="match status" value="1"/>
</dbReference>
<accession>A0A8J5XA79</accession>
<dbReference type="GO" id="GO:0006367">
    <property type="term" value="P:transcription initiation at RNA polymerase II promoter"/>
    <property type="evidence" value="ECO:0007669"/>
    <property type="project" value="InterPro"/>
</dbReference>
<evidence type="ECO:0000313" key="4">
    <source>
        <dbReference type="Proteomes" id="UP000751190"/>
    </source>
</evidence>
<feature type="region of interest" description="Disordered" evidence="1">
    <location>
        <begin position="306"/>
        <end position="421"/>
    </location>
</feature>
<gene>
    <name evidence="3" type="ORF">KFE25_010124</name>
</gene>
<evidence type="ECO:0000256" key="1">
    <source>
        <dbReference type="SAM" id="MobiDB-lite"/>
    </source>
</evidence>
<dbReference type="AlphaFoldDB" id="A0A8J5XA79"/>
<dbReference type="InterPro" id="IPR024550">
    <property type="entry name" value="TFIIEa/SarR/Rpc3_HTH_dom"/>
</dbReference>
<sequence>MDEPFSELAMLLGRAFYEDLEVIVLDKLVLLRQSLTDRELAEVLHLSEKHVRKALVPLLRDRLVSKVTRKLADVDATTATAAEYREHQRTLGEQTSYSIELSLVPDFAKYKLHSLRKHVEQGGKASGGGAGDEAVAWRCARCELSFSEDDAWALYDRDRQVFTCDGCGLPIEQAAADEAPRDQSSADERRRRFEAAIAPLLVAIGRCDKEIEEGRDAPALLRPRALGADVADGAEPGAGDRAAGARAAGAAGARGDGGAREAPADGQLSLTVEMGASATPAVCGAAVSGAAAAAAPLFWQAGASEEARKRTRDEEAAAEAAAAAAAQAARDEHWAAELKANQERQQRELARTGRAPLAQPAPAPPAPPDAAGGAARAAALAAPDVDDGDEWEGEEEDDDVRVTVQGVPKRLSEVTDEDMERMTSDEYQLYYARSQA</sequence>
<dbReference type="InterPro" id="IPR039997">
    <property type="entry name" value="TFE"/>
</dbReference>
<dbReference type="OrthoDB" id="361102at2759"/>
<protein>
    <recommendedName>
        <fullName evidence="2">Transcription initiation factor IIE subunit alpha N-terminal domain-containing protein</fullName>
    </recommendedName>
</protein>
<dbReference type="Pfam" id="PF02002">
    <property type="entry name" value="TFIIE_alpha"/>
    <property type="match status" value="1"/>
</dbReference>
<feature type="compositionally biased region" description="Low complexity" evidence="1">
    <location>
        <begin position="231"/>
        <end position="253"/>
    </location>
</feature>
<keyword evidence="4" id="KW-1185">Reference proteome</keyword>
<feature type="region of interest" description="Disordered" evidence="1">
    <location>
        <begin position="231"/>
        <end position="263"/>
    </location>
</feature>
<dbReference type="SUPFAM" id="SSF46785">
    <property type="entry name" value="Winged helix' DNA-binding domain"/>
    <property type="match status" value="1"/>
</dbReference>
<dbReference type="InterPro" id="IPR036390">
    <property type="entry name" value="WH_DNA-bd_sf"/>
</dbReference>
<dbReference type="InterPro" id="IPR021600">
    <property type="entry name" value="TFIIE_asu_C"/>
</dbReference>
<reference evidence="3" key="1">
    <citation type="submission" date="2021-05" db="EMBL/GenBank/DDBJ databases">
        <title>The genome of the haptophyte Pavlova lutheri (Diacronema luteri, Pavlovales) - a model for lipid biosynthesis in eukaryotic algae.</title>
        <authorList>
            <person name="Hulatt C.J."/>
            <person name="Posewitz M.C."/>
        </authorList>
    </citation>
    <scope>NUCLEOTIDE SEQUENCE</scope>
    <source>
        <strain evidence="3">NIVA-4/92</strain>
    </source>
</reference>
<dbReference type="EMBL" id="JAGTXO010000012">
    <property type="protein sequence ID" value="KAG8464756.1"/>
    <property type="molecule type" value="Genomic_DNA"/>
</dbReference>
<comment type="caution">
    <text evidence="3">The sequence shown here is derived from an EMBL/GenBank/DDBJ whole genome shotgun (WGS) entry which is preliminary data.</text>
</comment>
<name>A0A8J5XA79_DIALT</name>
<dbReference type="GO" id="GO:0005673">
    <property type="term" value="C:transcription factor TFIIE complex"/>
    <property type="evidence" value="ECO:0007669"/>
    <property type="project" value="TreeGrafter"/>
</dbReference>
<organism evidence="3 4">
    <name type="scientific">Diacronema lutheri</name>
    <name type="common">Unicellular marine alga</name>
    <name type="synonym">Monochrysis lutheri</name>
    <dbReference type="NCBI Taxonomy" id="2081491"/>
    <lineage>
        <taxon>Eukaryota</taxon>
        <taxon>Haptista</taxon>
        <taxon>Haptophyta</taxon>
        <taxon>Pavlovophyceae</taxon>
        <taxon>Pavlovales</taxon>
        <taxon>Pavlovaceae</taxon>
        <taxon>Diacronema</taxon>
    </lineage>
</organism>
<evidence type="ECO:0000313" key="3">
    <source>
        <dbReference type="EMBL" id="KAG8464756.1"/>
    </source>
</evidence>
<feature type="compositionally biased region" description="Low complexity" evidence="1">
    <location>
        <begin position="318"/>
        <end position="328"/>
    </location>
</feature>
<feature type="compositionally biased region" description="Basic and acidic residues" evidence="1">
    <location>
        <begin position="306"/>
        <end position="315"/>
    </location>
</feature>
<dbReference type="OMA" id="FQFRCGH"/>
<feature type="domain" description="Transcription initiation factor IIE subunit alpha N-terminal" evidence="2">
    <location>
        <begin position="19"/>
        <end position="185"/>
    </location>
</feature>
<feature type="compositionally biased region" description="Acidic residues" evidence="1">
    <location>
        <begin position="384"/>
        <end position="399"/>
    </location>
</feature>
<dbReference type="PANTHER" id="PTHR13097">
    <property type="entry name" value="TRANSCRIPTION INITIATION FACTOR IIE, ALPHA SUBUNIT"/>
    <property type="match status" value="1"/>
</dbReference>
<dbReference type="InterPro" id="IPR002853">
    <property type="entry name" value="TFIIE_asu"/>
</dbReference>
<dbReference type="Proteomes" id="UP000751190">
    <property type="component" value="Unassembled WGS sequence"/>
</dbReference>
<feature type="compositionally biased region" description="Basic and acidic residues" evidence="1">
    <location>
        <begin position="329"/>
        <end position="351"/>
    </location>
</feature>
<proteinExistence type="predicted"/>
<evidence type="ECO:0000259" key="2">
    <source>
        <dbReference type="SMART" id="SM00531"/>
    </source>
</evidence>
<dbReference type="Pfam" id="PF11521">
    <property type="entry name" value="TFIIE-A_C"/>
    <property type="match status" value="1"/>
</dbReference>
<feature type="compositionally biased region" description="Pro residues" evidence="1">
    <location>
        <begin position="359"/>
        <end position="368"/>
    </location>
</feature>
<feature type="compositionally biased region" description="Low complexity" evidence="1">
    <location>
        <begin position="369"/>
        <end position="383"/>
    </location>
</feature>
<dbReference type="SMART" id="SM00531">
    <property type="entry name" value="TFIIE"/>
    <property type="match status" value="1"/>
</dbReference>